<dbReference type="Gene3D" id="3.40.50.150">
    <property type="entry name" value="Vaccinia Virus protein VP39"/>
    <property type="match status" value="1"/>
</dbReference>
<dbReference type="Pfam" id="PF08242">
    <property type="entry name" value="Methyltransf_12"/>
    <property type="match status" value="1"/>
</dbReference>
<proteinExistence type="predicted"/>
<keyword evidence="3" id="KW-1185">Reference proteome</keyword>
<dbReference type="InterPro" id="IPR013217">
    <property type="entry name" value="Methyltransf_12"/>
</dbReference>
<dbReference type="RefSeq" id="WP_203751760.1">
    <property type="nucleotide sequence ID" value="NZ_BONK01000005.1"/>
</dbReference>
<evidence type="ECO:0000313" key="3">
    <source>
        <dbReference type="Proteomes" id="UP000632740"/>
    </source>
</evidence>
<protein>
    <recommendedName>
        <fullName evidence="1">Methyltransferase type 12 domain-containing protein</fullName>
    </recommendedName>
</protein>
<comment type="caution">
    <text evidence="2">The sequence shown here is derived from an EMBL/GenBank/DDBJ whole genome shotgun (WGS) entry which is preliminary data.</text>
</comment>
<dbReference type="InterPro" id="IPR029063">
    <property type="entry name" value="SAM-dependent_MTases_sf"/>
</dbReference>
<evidence type="ECO:0000259" key="1">
    <source>
        <dbReference type="Pfam" id="PF08242"/>
    </source>
</evidence>
<accession>A0A919P3C0</accession>
<organism evidence="2 3">
    <name type="scientific">Cellulomonas chitinilytica</name>
    <dbReference type="NCBI Taxonomy" id="398759"/>
    <lineage>
        <taxon>Bacteria</taxon>
        <taxon>Bacillati</taxon>
        <taxon>Actinomycetota</taxon>
        <taxon>Actinomycetes</taxon>
        <taxon>Micrococcales</taxon>
        <taxon>Cellulomonadaceae</taxon>
        <taxon>Cellulomonas</taxon>
    </lineage>
</organism>
<reference evidence="2" key="1">
    <citation type="submission" date="2021-01" db="EMBL/GenBank/DDBJ databases">
        <title>Whole genome shotgun sequence of Cellulomonas chitinilytica NBRC 110799.</title>
        <authorList>
            <person name="Komaki H."/>
            <person name="Tamura T."/>
        </authorList>
    </citation>
    <scope>NUCLEOTIDE SEQUENCE</scope>
    <source>
        <strain evidence="2">NBRC 110799</strain>
    </source>
</reference>
<dbReference type="CDD" id="cd02440">
    <property type="entry name" value="AdoMet_MTases"/>
    <property type="match status" value="1"/>
</dbReference>
<dbReference type="SUPFAM" id="SSF53335">
    <property type="entry name" value="S-adenosyl-L-methionine-dependent methyltransferases"/>
    <property type="match status" value="1"/>
</dbReference>
<evidence type="ECO:0000313" key="2">
    <source>
        <dbReference type="EMBL" id="GIG21118.1"/>
    </source>
</evidence>
<dbReference type="AlphaFoldDB" id="A0A919P3C0"/>
<gene>
    <name evidence="2" type="ORF">Cch01nite_18420</name>
</gene>
<dbReference type="EMBL" id="BONK01000005">
    <property type="protein sequence ID" value="GIG21118.1"/>
    <property type="molecule type" value="Genomic_DNA"/>
</dbReference>
<feature type="domain" description="Methyltransferase type 12" evidence="1">
    <location>
        <begin position="193"/>
        <end position="304"/>
    </location>
</feature>
<sequence length="386" mass="43693">MDDLTTASDLDLIEMDDVYSPEYTRHIETLRHEAALVLSRIAMEHVFADGEARHDPQAAPPRSPAERQPFFFRKRLIEYLDDRGDLVRAGDLYRPTPALVERAGTSEEDYFGGPADSPTLEAMKSIESVAGGILQGKDGLALMEESLGEAQTWRLWSYLMLDAPPKQACNTLVARTLDRRLRRGEPTVVFEGGAGLGATLRYALRIDGFRERAAQHLSLYGFTDISRPLMRQAEDLLRREAPELLSVTSFDRVDLDQLDEYDDLPYLQTGSTDLIVFESVLHDVERLHDVLRSCHRILKPGGWLVFTLGNRHRPGLFFPCELLQTSLHSYHRAELDPPRRVNVGYLSVEEWSLSLVDAGFPDFRVFPDPTLRETWPYGGIVAQRPS</sequence>
<name>A0A919P3C0_9CELL</name>
<dbReference type="Proteomes" id="UP000632740">
    <property type="component" value="Unassembled WGS sequence"/>
</dbReference>